<evidence type="ECO:0000256" key="5">
    <source>
        <dbReference type="ARBA" id="ARBA00023242"/>
    </source>
</evidence>
<evidence type="ECO:0000256" key="1">
    <source>
        <dbReference type="ARBA" id="ARBA00004604"/>
    </source>
</evidence>
<dbReference type="GO" id="GO:0006351">
    <property type="term" value="P:DNA-templated transcription"/>
    <property type="evidence" value="ECO:0007669"/>
    <property type="project" value="InterPro"/>
</dbReference>
<dbReference type="GO" id="GO:0005730">
    <property type="term" value="C:nucleolus"/>
    <property type="evidence" value="ECO:0007669"/>
    <property type="project" value="UniProtKB-SubCell"/>
</dbReference>
<dbReference type="InterPro" id="IPR009668">
    <property type="entry name" value="RNA_pol-assoc_fac_A49-like"/>
</dbReference>
<feature type="region of interest" description="Disordered" evidence="6">
    <location>
        <begin position="157"/>
        <end position="188"/>
    </location>
</feature>
<evidence type="ECO:0000256" key="4">
    <source>
        <dbReference type="ARBA" id="ARBA00023163"/>
    </source>
</evidence>
<comment type="similarity">
    <text evidence="2">Belongs to the eukaryotic RPA49/POLR1E RNA polymerase subunit family.</text>
</comment>
<dbReference type="Pfam" id="PF06870">
    <property type="entry name" value="RNA_pol_I_A49"/>
    <property type="match status" value="1"/>
</dbReference>
<dbReference type="AlphaFoldDB" id="A0A9N8W727"/>
<name>A0A9N8W727_9GLOM</name>
<dbReference type="EMBL" id="CAJVPI010000089">
    <property type="protein sequence ID" value="CAG8477277.1"/>
    <property type="molecule type" value="Genomic_DNA"/>
</dbReference>
<keyword evidence="3" id="KW-0240">DNA-directed RNA polymerase</keyword>
<comment type="subcellular location">
    <subcellularLocation>
        <location evidence="1">Nucleus</location>
        <location evidence="1">Nucleolus</location>
    </subcellularLocation>
</comment>
<organism evidence="7 8">
    <name type="scientific">Paraglomus brasilianum</name>
    <dbReference type="NCBI Taxonomy" id="144538"/>
    <lineage>
        <taxon>Eukaryota</taxon>
        <taxon>Fungi</taxon>
        <taxon>Fungi incertae sedis</taxon>
        <taxon>Mucoromycota</taxon>
        <taxon>Glomeromycotina</taxon>
        <taxon>Glomeromycetes</taxon>
        <taxon>Paraglomerales</taxon>
        <taxon>Paraglomeraceae</taxon>
        <taxon>Paraglomus</taxon>
    </lineage>
</organism>
<protein>
    <submittedName>
        <fullName evidence="7">5380_t:CDS:1</fullName>
    </submittedName>
</protein>
<evidence type="ECO:0000256" key="2">
    <source>
        <dbReference type="ARBA" id="ARBA00009430"/>
    </source>
</evidence>
<keyword evidence="4" id="KW-0804">Transcription</keyword>
<evidence type="ECO:0000313" key="7">
    <source>
        <dbReference type="EMBL" id="CAG8477277.1"/>
    </source>
</evidence>
<dbReference type="OrthoDB" id="532500at2759"/>
<proteinExistence type="inferred from homology"/>
<keyword evidence="8" id="KW-1185">Reference proteome</keyword>
<keyword evidence="5" id="KW-0539">Nucleus</keyword>
<comment type="caution">
    <text evidence="7">The sequence shown here is derived from an EMBL/GenBank/DDBJ whole genome shotgun (WGS) entry which is preliminary data.</text>
</comment>
<dbReference type="Proteomes" id="UP000789739">
    <property type="component" value="Unassembled WGS sequence"/>
</dbReference>
<reference evidence="7" key="1">
    <citation type="submission" date="2021-06" db="EMBL/GenBank/DDBJ databases">
        <authorList>
            <person name="Kallberg Y."/>
            <person name="Tangrot J."/>
            <person name="Rosling A."/>
        </authorList>
    </citation>
    <scope>NUCLEOTIDE SEQUENCE</scope>
    <source>
        <strain evidence="7">BR232B</strain>
    </source>
</reference>
<feature type="compositionally biased region" description="Polar residues" evidence="6">
    <location>
        <begin position="161"/>
        <end position="171"/>
    </location>
</feature>
<dbReference type="PANTHER" id="PTHR14440">
    <property type="entry name" value="DNA-DIRECTED RNA POLYMERASE I SUBUNIT RPA49"/>
    <property type="match status" value="1"/>
</dbReference>
<evidence type="ECO:0000256" key="3">
    <source>
        <dbReference type="ARBA" id="ARBA00022478"/>
    </source>
</evidence>
<accession>A0A9N8W727</accession>
<dbReference type="GO" id="GO:0000428">
    <property type="term" value="C:DNA-directed RNA polymerase complex"/>
    <property type="evidence" value="ECO:0007669"/>
    <property type="project" value="UniProtKB-KW"/>
</dbReference>
<dbReference type="GO" id="GO:0003677">
    <property type="term" value="F:DNA binding"/>
    <property type="evidence" value="ECO:0007669"/>
    <property type="project" value="InterPro"/>
</dbReference>
<gene>
    <name evidence="7" type="ORF">PBRASI_LOCUS1384</name>
</gene>
<evidence type="ECO:0000313" key="8">
    <source>
        <dbReference type="Proteomes" id="UP000789739"/>
    </source>
</evidence>
<sequence length="406" mass="45978">MKFKALKNVDGPVLASYTGPVPSDSQHYKVFKGPIIKNSKTAKRFIIAEDEHVDYVAETSDNDDSQCEYMAGIYNERTKTLEFMKVPLCEFGVRVKRARIDKPEEEQLNSGKQWDRLALEFGSAKARKRIKDKRLYSIDEADLEIARTQYLPKLAAEVASNPRTRGQNSDKQGAKKFDPRPPYNKDASTPAEVYKLEDVIPDLGDVDVVPLFKAASSEARMALIPIASPYMKTHLSSAIAADDVQKTKIILYLTYLIAFYRMGEEGQIRSRNFVEKELKTASKSLIDSLYHNFSETPAGMRTRAMFTKRASAKLLSYICIICLIVDNFRVEFGQLATDLQIQKAKLSRFFKNVGCTVETLTKAEREKLGVSYRYASEHKFAVLRIPFTIPEQQSRKGTSRKTFANA</sequence>
<evidence type="ECO:0000256" key="6">
    <source>
        <dbReference type="SAM" id="MobiDB-lite"/>
    </source>
</evidence>